<dbReference type="SUPFAM" id="SSF88946">
    <property type="entry name" value="Sigma2 domain of RNA polymerase sigma factors"/>
    <property type="match status" value="1"/>
</dbReference>
<evidence type="ECO:0000256" key="4">
    <source>
        <dbReference type="ARBA" id="ARBA00023163"/>
    </source>
</evidence>
<comment type="caution">
    <text evidence="7">The sequence shown here is derived from an EMBL/GenBank/DDBJ whole genome shotgun (WGS) entry which is preliminary data.</text>
</comment>
<dbReference type="RefSeq" id="WP_224122909.1">
    <property type="nucleotide sequence ID" value="NZ_JAIQZJ010000005.1"/>
</dbReference>
<keyword evidence="3" id="KW-0238">DNA-binding</keyword>
<evidence type="ECO:0000256" key="3">
    <source>
        <dbReference type="ARBA" id="ARBA00023125"/>
    </source>
</evidence>
<keyword evidence="8" id="KW-1185">Reference proteome</keyword>
<dbReference type="Proteomes" id="UP000780875">
    <property type="component" value="Unassembled WGS sequence"/>
</dbReference>
<keyword evidence="4" id="KW-0804">Transcription</keyword>
<proteinExistence type="predicted"/>
<dbReference type="NCBIfam" id="TIGR02937">
    <property type="entry name" value="sigma70-ECF"/>
    <property type="match status" value="1"/>
</dbReference>
<feature type="domain" description="RNA polymerase sigma-70 region 4" evidence="6">
    <location>
        <begin position="182"/>
        <end position="230"/>
    </location>
</feature>
<accession>A0ABS7UC21</accession>
<organism evidence="7 8">
    <name type="scientific">Nocardioides mangrovi</name>
    <dbReference type="NCBI Taxonomy" id="2874580"/>
    <lineage>
        <taxon>Bacteria</taxon>
        <taxon>Bacillati</taxon>
        <taxon>Actinomycetota</taxon>
        <taxon>Actinomycetes</taxon>
        <taxon>Propionibacteriales</taxon>
        <taxon>Nocardioidaceae</taxon>
        <taxon>Nocardioides</taxon>
    </lineage>
</organism>
<dbReference type="CDD" id="cd06171">
    <property type="entry name" value="Sigma70_r4"/>
    <property type="match status" value="1"/>
</dbReference>
<dbReference type="Pfam" id="PF04545">
    <property type="entry name" value="Sigma70_r4"/>
    <property type="match status" value="1"/>
</dbReference>
<dbReference type="InterPro" id="IPR007630">
    <property type="entry name" value="RNA_pol_sigma70_r4"/>
</dbReference>
<name>A0ABS7UC21_9ACTN</name>
<dbReference type="PANTHER" id="PTHR30385:SF7">
    <property type="entry name" value="RNA POLYMERASE SIGMA FACTOR FLIA"/>
    <property type="match status" value="1"/>
</dbReference>
<gene>
    <name evidence="7" type="ORF">K8U61_10215</name>
</gene>
<evidence type="ECO:0000256" key="2">
    <source>
        <dbReference type="ARBA" id="ARBA00023082"/>
    </source>
</evidence>
<keyword evidence="1" id="KW-0805">Transcription regulation</keyword>
<keyword evidence="2" id="KW-0731">Sigma factor</keyword>
<dbReference type="Gene3D" id="1.20.140.160">
    <property type="match status" value="1"/>
</dbReference>
<evidence type="ECO:0000259" key="6">
    <source>
        <dbReference type="Pfam" id="PF04545"/>
    </source>
</evidence>
<dbReference type="InterPro" id="IPR000943">
    <property type="entry name" value="RNA_pol_sigma70"/>
</dbReference>
<reference evidence="7 8" key="1">
    <citation type="submission" date="2021-09" db="EMBL/GenBank/DDBJ databases">
        <title>Whole genome sequence of Nocardioides sp. GBK3QG-3.</title>
        <authorList>
            <person name="Tuo L."/>
        </authorList>
    </citation>
    <scope>NUCLEOTIDE SEQUENCE [LARGE SCALE GENOMIC DNA]</scope>
    <source>
        <strain evidence="7 8">GBK3QG-3</strain>
    </source>
</reference>
<dbReference type="InterPro" id="IPR014284">
    <property type="entry name" value="RNA_pol_sigma-70_dom"/>
</dbReference>
<dbReference type="PANTHER" id="PTHR30385">
    <property type="entry name" value="SIGMA FACTOR F FLAGELLAR"/>
    <property type="match status" value="1"/>
</dbReference>
<feature type="domain" description="RNA polymerase sigma-70 region 2" evidence="5">
    <location>
        <begin position="19"/>
        <end position="90"/>
    </location>
</feature>
<dbReference type="InterPro" id="IPR013324">
    <property type="entry name" value="RNA_pol_sigma_r3/r4-like"/>
</dbReference>
<evidence type="ECO:0000256" key="1">
    <source>
        <dbReference type="ARBA" id="ARBA00023015"/>
    </source>
</evidence>
<dbReference type="EMBL" id="JAIQZJ010000005">
    <property type="protein sequence ID" value="MBZ5738535.1"/>
    <property type="molecule type" value="Genomic_DNA"/>
</dbReference>
<dbReference type="Pfam" id="PF04542">
    <property type="entry name" value="Sigma70_r2"/>
    <property type="match status" value="1"/>
</dbReference>
<evidence type="ECO:0000313" key="8">
    <source>
        <dbReference type="Proteomes" id="UP000780875"/>
    </source>
</evidence>
<dbReference type="PIRSF" id="PIRSF000770">
    <property type="entry name" value="RNA_pol_sigma-SigE/K"/>
    <property type="match status" value="1"/>
</dbReference>
<sequence length="281" mass="30541">MDQARADESLVDHTREGLVLEHVVLVHAAVRDVAARVPASVDRADLTSAGLEALVAAARSFDPDRGVPFAAYARTRIRGALLDELRSYDWATRSVRRTARDIESVRNRMAAVLGGLPSAGEVAQALGVDVDVVHQSDRDLARAAVASLDEEHGAAAGQIISRGDGPEGAQVRHEQVELVADAIEMLPPRLRIVVRGYFLEEQPMSALAAELGVTESRVSQLRAEALVLLRTVLNRLHDEHLPVPEVLVGGAAERRQVTYVEQVARRHASRRPWIGQVRQGA</sequence>
<evidence type="ECO:0000259" key="5">
    <source>
        <dbReference type="Pfam" id="PF04542"/>
    </source>
</evidence>
<dbReference type="InterPro" id="IPR007627">
    <property type="entry name" value="RNA_pol_sigma70_r2"/>
</dbReference>
<protein>
    <submittedName>
        <fullName evidence="7">Sigma-70 family RNA polymerase sigma factor</fullName>
    </submittedName>
</protein>
<evidence type="ECO:0000313" key="7">
    <source>
        <dbReference type="EMBL" id="MBZ5738535.1"/>
    </source>
</evidence>
<dbReference type="Gene3D" id="1.10.1740.10">
    <property type="match status" value="1"/>
</dbReference>
<dbReference type="SUPFAM" id="SSF88659">
    <property type="entry name" value="Sigma3 and sigma4 domains of RNA polymerase sigma factors"/>
    <property type="match status" value="2"/>
</dbReference>
<dbReference type="InterPro" id="IPR013325">
    <property type="entry name" value="RNA_pol_sigma_r2"/>
</dbReference>